<gene>
    <name evidence="6" type="ordered locus">Haur_0091</name>
</gene>
<evidence type="ECO:0000313" key="6">
    <source>
        <dbReference type="EMBL" id="ABX02743.1"/>
    </source>
</evidence>
<dbReference type="InterPro" id="IPR037923">
    <property type="entry name" value="HTH-like"/>
</dbReference>
<evidence type="ECO:0000256" key="4">
    <source>
        <dbReference type="ARBA" id="ARBA00023163"/>
    </source>
</evidence>
<dbReference type="GO" id="GO:0003700">
    <property type="term" value="F:DNA-binding transcription factor activity"/>
    <property type="evidence" value="ECO:0007669"/>
    <property type="project" value="InterPro"/>
</dbReference>
<dbReference type="Pfam" id="PF02311">
    <property type="entry name" value="AraC_binding"/>
    <property type="match status" value="1"/>
</dbReference>
<dbReference type="PROSITE" id="PS01124">
    <property type="entry name" value="HTH_ARAC_FAMILY_2"/>
    <property type="match status" value="1"/>
</dbReference>
<dbReference type="GO" id="GO:0043565">
    <property type="term" value="F:sequence-specific DNA binding"/>
    <property type="evidence" value="ECO:0007669"/>
    <property type="project" value="InterPro"/>
</dbReference>
<evidence type="ECO:0000256" key="3">
    <source>
        <dbReference type="ARBA" id="ARBA00023159"/>
    </source>
</evidence>
<dbReference type="BioCyc" id="HAUR316274:GHYA-92-MONOMER"/>
<dbReference type="PANTHER" id="PTHR46796">
    <property type="entry name" value="HTH-TYPE TRANSCRIPTIONAL ACTIVATOR RHAS-RELATED"/>
    <property type="match status" value="1"/>
</dbReference>
<dbReference type="InterPro" id="IPR003313">
    <property type="entry name" value="AraC-bd"/>
</dbReference>
<dbReference type="AlphaFoldDB" id="A9B5B8"/>
<name>A9B5B8_HERA2</name>
<dbReference type="Gene3D" id="2.60.120.10">
    <property type="entry name" value="Jelly Rolls"/>
    <property type="match status" value="1"/>
</dbReference>
<accession>A9B5B8</accession>
<keyword evidence="3" id="KW-0010">Activator</keyword>
<dbReference type="KEGG" id="hau:Haur_0091"/>
<dbReference type="InterPro" id="IPR018062">
    <property type="entry name" value="HTH_AraC-typ_CS"/>
</dbReference>
<dbReference type="STRING" id="316274.Haur_0091"/>
<dbReference type="SUPFAM" id="SSF51215">
    <property type="entry name" value="Regulatory protein AraC"/>
    <property type="match status" value="1"/>
</dbReference>
<protein>
    <submittedName>
        <fullName evidence="6">Transcriptional regulator, AraC family</fullName>
    </submittedName>
</protein>
<dbReference type="InParanoid" id="A9B5B8"/>
<dbReference type="SUPFAM" id="SSF46689">
    <property type="entry name" value="Homeodomain-like"/>
    <property type="match status" value="2"/>
</dbReference>
<evidence type="ECO:0000259" key="5">
    <source>
        <dbReference type="PROSITE" id="PS01124"/>
    </source>
</evidence>
<dbReference type="EMBL" id="CP000875">
    <property type="protein sequence ID" value="ABX02743.1"/>
    <property type="molecule type" value="Genomic_DNA"/>
</dbReference>
<proteinExistence type="predicted"/>
<organism evidence="6 7">
    <name type="scientific">Herpetosiphon aurantiacus (strain ATCC 23779 / DSM 785 / 114-95)</name>
    <dbReference type="NCBI Taxonomy" id="316274"/>
    <lineage>
        <taxon>Bacteria</taxon>
        <taxon>Bacillati</taxon>
        <taxon>Chloroflexota</taxon>
        <taxon>Chloroflexia</taxon>
        <taxon>Herpetosiphonales</taxon>
        <taxon>Herpetosiphonaceae</taxon>
        <taxon>Herpetosiphon</taxon>
    </lineage>
</organism>
<dbReference type="Gene3D" id="1.10.10.60">
    <property type="entry name" value="Homeodomain-like"/>
    <property type="match status" value="2"/>
</dbReference>
<dbReference type="Pfam" id="PF12833">
    <property type="entry name" value="HTH_18"/>
    <property type="match status" value="1"/>
</dbReference>
<reference evidence="6 7" key="1">
    <citation type="journal article" date="2011" name="Stand. Genomic Sci.">
        <title>Complete genome sequence of the filamentous gliding predatory bacterium Herpetosiphon aurantiacus type strain (114-95(T)).</title>
        <authorList>
            <person name="Kiss H."/>
            <person name="Nett M."/>
            <person name="Domin N."/>
            <person name="Martin K."/>
            <person name="Maresca J.A."/>
            <person name="Copeland A."/>
            <person name="Lapidus A."/>
            <person name="Lucas S."/>
            <person name="Berry K.W."/>
            <person name="Glavina Del Rio T."/>
            <person name="Dalin E."/>
            <person name="Tice H."/>
            <person name="Pitluck S."/>
            <person name="Richardson P."/>
            <person name="Bruce D."/>
            <person name="Goodwin L."/>
            <person name="Han C."/>
            <person name="Detter J.C."/>
            <person name="Schmutz J."/>
            <person name="Brettin T."/>
            <person name="Land M."/>
            <person name="Hauser L."/>
            <person name="Kyrpides N.C."/>
            <person name="Ivanova N."/>
            <person name="Goker M."/>
            <person name="Woyke T."/>
            <person name="Klenk H.P."/>
            <person name="Bryant D.A."/>
        </authorList>
    </citation>
    <scope>NUCLEOTIDE SEQUENCE [LARGE SCALE GENOMIC DNA]</scope>
    <source>
        <strain evidence="7">ATCC 23779 / DSM 785 / 114-95</strain>
    </source>
</reference>
<dbReference type="InterPro" id="IPR050204">
    <property type="entry name" value="AraC_XylS_family_regulators"/>
</dbReference>
<sequence length="278" mass="31744">MQAPLNRETVHFWQDRVLNNLELLHAHYITQRFAPHSHEEFAIGVIEAGGQAFTYQRRSEWLMPAGSIAVINPQVVHTGHAATPQGWVYRMFYPPAQILQQAASQLAGRNQATPFFPQPVIHDPFLMQRLLQLHQLLEDPSTTALERESRLLWTMAQLIIRHAQSKPALSAQQLHPKAVTTIREYLAVHYADSISLEQLAQLVNLSPFHTLRMFRQATGLPPHGYLIQLRINQAKQLLHTQLPLAEVAVQTGFSDQSHLNRHFKRVLGVTPLQYRRQG</sequence>
<dbReference type="PANTHER" id="PTHR46796:SF2">
    <property type="entry name" value="TRANSCRIPTIONAL REGULATORY PROTEIN"/>
    <property type="match status" value="1"/>
</dbReference>
<dbReference type="Proteomes" id="UP000000787">
    <property type="component" value="Chromosome"/>
</dbReference>
<keyword evidence="7" id="KW-1185">Reference proteome</keyword>
<dbReference type="InterPro" id="IPR014710">
    <property type="entry name" value="RmlC-like_jellyroll"/>
</dbReference>
<keyword evidence="4" id="KW-0804">Transcription</keyword>
<keyword evidence="2" id="KW-0238">DNA-binding</keyword>
<evidence type="ECO:0000313" key="7">
    <source>
        <dbReference type="Proteomes" id="UP000000787"/>
    </source>
</evidence>
<feature type="domain" description="HTH araC/xylS-type" evidence="5">
    <location>
        <begin position="180"/>
        <end position="277"/>
    </location>
</feature>
<dbReference type="InterPro" id="IPR009057">
    <property type="entry name" value="Homeodomain-like_sf"/>
</dbReference>
<evidence type="ECO:0000256" key="1">
    <source>
        <dbReference type="ARBA" id="ARBA00023015"/>
    </source>
</evidence>
<dbReference type="eggNOG" id="COG4977">
    <property type="taxonomic scope" value="Bacteria"/>
</dbReference>
<evidence type="ECO:0000256" key="2">
    <source>
        <dbReference type="ARBA" id="ARBA00023125"/>
    </source>
</evidence>
<dbReference type="InterPro" id="IPR018060">
    <property type="entry name" value="HTH_AraC"/>
</dbReference>
<dbReference type="PROSITE" id="PS00041">
    <property type="entry name" value="HTH_ARAC_FAMILY_1"/>
    <property type="match status" value="1"/>
</dbReference>
<dbReference type="FunCoup" id="A9B5B8">
    <property type="interactions" value="27"/>
</dbReference>
<dbReference type="HOGENOM" id="CLU_000445_88_16_0"/>
<keyword evidence="1" id="KW-0805">Transcription regulation</keyword>
<dbReference type="SMART" id="SM00342">
    <property type="entry name" value="HTH_ARAC"/>
    <property type="match status" value="1"/>
</dbReference>